<dbReference type="EMBL" id="JAGEOJ010000034">
    <property type="protein sequence ID" value="MBO2455249.1"/>
    <property type="molecule type" value="Genomic_DNA"/>
</dbReference>
<feature type="signal peptide" evidence="6">
    <location>
        <begin position="1"/>
        <end position="27"/>
    </location>
</feature>
<keyword evidence="5" id="KW-0963">Cytoplasm</keyword>
<keyword evidence="5" id="KW-0547">Nucleotide-binding</keyword>
<comment type="caution">
    <text evidence="8">The sequence shown here is derived from an EMBL/GenBank/DDBJ whole genome shotgun (WGS) entry which is preliminary data.</text>
</comment>
<dbReference type="Pfam" id="PF01975">
    <property type="entry name" value="SurE"/>
    <property type="match status" value="1"/>
</dbReference>
<feature type="domain" description="Survival protein SurE-like phosphatase/nucleotidase" evidence="7">
    <location>
        <begin position="52"/>
        <end position="245"/>
    </location>
</feature>
<dbReference type="SUPFAM" id="SSF64167">
    <property type="entry name" value="SurE-like"/>
    <property type="match status" value="1"/>
</dbReference>
<feature type="binding site" evidence="5">
    <location>
        <position position="89"/>
    </location>
    <ligand>
        <name>a divalent metal cation</name>
        <dbReference type="ChEBI" id="CHEBI:60240"/>
    </ligand>
</feature>
<dbReference type="PANTHER" id="PTHR30457:SF0">
    <property type="entry name" value="PHOSPHATASE, PUTATIVE (AFU_ORTHOLOGUE AFUA_4G01070)-RELATED"/>
    <property type="match status" value="1"/>
</dbReference>
<evidence type="ECO:0000256" key="1">
    <source>
        <dbReference type="ARBA" id="ARBA00000815"/>
    </source>
</evidence>
<evidence type="ECO:0000256" key="2">
    <source>
        <dbReference type="ARBA" id="ARBA00011062"/>
    </source>
</evidence>
<dbReference type="GO" id="GO:0046872">
    <property type="term" value="F:metal ion binding"/>
    <property type="evidence" value="ECO:0007669"/>
    <property type="project" value="UniProtKB-UniRule"/>
</dbReference>
<proteinExistence type="inferred from homology"/>
<evidence type="ECO:0000256" key="6">
    <source>
        <dbReference type="SAM" id="SignalP"/>
    </source>
</evidence>
<keyword evidence="3 5" id="KW-0479">Metal-binding</keyword>
<reference evidence="8" key="1">
    <citation type="submission" date="2021-03" db="EMBL/GenBank/DDBJ databases">
        <authorList>
            <person name="Kanchanasin P."/>
            <person name="Saeng-In P."/>
            <person name="Phongsopitanun W."/>
            <person name="Yuki M."/>
            <person name="Kudo T."/>
            <person name="Ohkuma M."/>
            <person name="Tanasupawat S."/>
        </authorList>
    </citation>
    <scope>NUCLEOTIDE SEQUENCE</scope>
    <source>
        <strain evidence="8">GKU 128</strain>
    </source>
</reference>
<feature type="chain" id="PRO_5036860288" description="5'-nucleotidase SurE" evidence="6">
    <location>
        <begin position="28"/>
        <end position="306"/>
    </location>
</feature>
<name>A0A939PS60_9ACTN</name>
<feature type="binding site" evidence="5">
    <location>
        <position position="58"/>
    </location>
    <ligand>
        <name>a divalent metal cation</name>
        <dbReference type="ChEBI" id="CHEBI:60240"/>
    </ligand>
</feature>
<evidence type="ECO:0000256" key="5">
    <source>
        <dbReference type="HAMAP-Rule" id="MF_00060"/>
    </source>
</evidence>
<comment type="cofactor">
    <cofactor evidence="5">
        <name>a divalent metal cation</name>
        <dbReference type="ChEBI" id="CHEBI:60240"/>
    </cofactor>
    <text evidence="5">Binds 1 divalent metal cation per subunit.</text>
</comment>
<feature type="binding site" evidence="5">
    <location>
        <position position="57"/>
    </location>
    <ligand>
        <name>a divalent metal cation</name>
        <dbReference type="ChEBI" id="CHEBI:60240"/>
    </ligand>
</feature>
<dbReference type="PANTHER" id="PTHR30457">
    <property type="entry name" value="5'-NUCLEOTIDASE SURE"/>
    <property type="match status" value="1"/>
</dbReference>
<organism evidence="8 9">
    <name type="scientific">Actinomadura barringtoniae</name>
    <dbReference type="NCBI Taxonomy" id="1427535"/>
    <lineage>
        <taxon>Bacteria</taxon>
        <taxon>Bacillati</taxon>
        <taxon>Actinomycetota</taxon>
        <taxon>Actinomycetes</taxon>
        <taxon>Streptosporangiales</taxon>
        <taxon>Thermomonosporaceae</taxon>
        <taxon>Actinomadura</taxon>
    </lineage>
</organism>
<keyword evidence="9" id="KW-1185">Reference proteome</keyword>
<evidence type="ECO:0000259" key="7">
    <source>
        <dbReference type="Pfam" id="PF01975"/>
    </source>
</evidence>
<evidence type="ECO:0000256" key="4">
    <source>
        <dbReference type="ARBA" id="ARBA00022801"/>
    </source>
</evidence>
<gene>
    <name evidence="5 8" type="primary">surE</name>
    <name evidence="8" type="ORF">J4573_49745</name>
</gene>
<comment type="subcellular location">
    <subcellularLocation>
        <location evidence="5">Cytoplasm</location>
    </subcellularLocation>
</comment>
<dbReference type="Gene3D" id="3.40.1210.10">
    <property type="entry name" value="Survival protein SurE-like phosphatase/nucleotidase"/>
    <property type="match status" value="1"/>
</dbReference>
<dbReference type="InterPro" id="IPR030048">
    <property type="entry name" value="SurE"/>
</dbReference>
<dbReference type="AlphaFoldDB" id="A0A939PS60"/>
<dbReference type="InterPro" id="IPR002828">
    <property type="entry name" value="SurE-like_Pase/nucleotidase"/>
</dbReference>
<dbReference type="GO" id="GO:0005737">
    <property type="term" value="C:cytoplasm"/>
    <property type="evidence" value="ECO:0007669"/>
    <property type="project" value="UniProtKB-SubCell"/>
</dbReference>
<dbReference type="GO" id="GO:0008253">
    <property type="term" value="F:5'-nucleotidase activity"/>
    <property type="evidence" value="ECO:0007669"/>
    <property type="project" value="UniProtKB-UniRule"/>
</dbReference>
<dbReference type="InterPro" id="IPR036523">
    <property type="entry name" value="SurE-like_sf"/>
</dbReference>
<keyword evidence="6" id="KW-0732">Signal</keyword>
<comment type="similarity">
    <text evidence="2 5">Belongs to the SurE nucleotidase family.</text>
</comment>
<comment type="function">
    <text evidence="5">Nucleotidase that shows phosphatase activity on nucleoside 5'-monophosphates.</text>
</comment>
<dbReference type="InterPro" id="IPR006311">
    <property type="entry name" value="TAT_signal"/>
</dbReference>
<evidence type="ECO:0000256" key="3">
    <source>
        <dbReference type="ARBA" id="ARBA00022723"/>
    </source>
</evidence>
<sequence>MSIGRSHLLAGVVFGAAALAVPPSALAAPAAPAAPAGRPSSTPAKAARPLEILLTDDDGYSAPGIQAARQALLAAGHHVTVVAPAADQSGAGTGMTAKFGAQIKARQESPGVWSVGGTPADSVYFGLQVVFAGRKPDLVVSGSNFGQNTGALATHSGTVGAALTGLENGVPAIAVSTEIDLKAGQDATLKAFPATAKYLADLIARLQRAGHGGRVLPSGVALNVNYPIVDGTPKGTKATRLGKTSFVLPKYQPAGPDTYVITPDFPTTPEPVRNADTTALAQDYVTVTPMDGDWTLSPASVPGLPR</sequence>
<dbReference type="HAMAP" id="MF_00060">
    <property type="entry name" value="SurE"/>
    <property type="match status" value="1"/>
</dbReference>
<dbReference type="Proteomes" id="UP000669179">
    <property type="component" value="Unassembled WGS sequence"/>
</dbReference>
<evidence type="ECO:0000313" key="9">
    <source>
        <dbReference type="Proteomes" id="UP000669179"/>
    </source>
</evidence>
<dbReference type="RefSeq" id="WP_208263475.1">
    <property type="nucleotide sequence ID" value="NZ_JAGEOJ010000034.1"/>
</dbReference>
<dbReference type="NCBIfam" id="TIGR00087">
    <property type="entry name" value="surE"/>
    <property type="match status" value="1"/>
</dbReference>
<comment type="catalytic activity">
    <reaction evidence="1 5">
        <text>a ribonucleoside 5'-phosphate + H2O = a ribonucleoside + phosphate</text>
        <dbReference type="Rhea" id="RHEA:12484"/>
        <dbReference type="ChEBI" id="CHEBI:15377"/>
        <dbReference type="ChEBI" id="CHEBI:18254"/>
        <dbReference type="ChEBI" id="CHEBI:43474"/>
        <dbReference type="ChEBI" id="CHEBI:58043"/>
        <dbReference type="EC" id="3.1.3.5"/>
    </reaction>
</comment>
<evidence type="ECO:0000313" key="8">
    <source>
        <dbReference type="EMBL" id="MBO2455249.1"/>
    </source>
</evidence>
<dbReference type="PROSITE" id="PS51318">
    <property type="entry name" value="TAT"/>
    <property type="match status" value="1"/>
</dbReference>
<keyword evidence="4 5" id="KW-0378">Hydrolase</keyword>
<protein>
    <recommendedName>
        <fullName evidence="5">5'-nucleotidase SurE</fullName>
        <ecNumber evidence="5">3.1.3.5</ecNumber>
    </recommendedName>
    <alternativeName>
        <fullName evidence="5">Nucleoside 5'-monophosphate phosphohydrolase</fullName>
    </alternativeName>
</protein>
<dbReference type="GO" id="GO:0000166">
    <property type="term" value="F:nucleotide binding"/>
    <property type="evidence" value="ECO:0007669"/>
    <property type="project" value="UniProtKB-KW"/>
</dbReference>
<feature type="binding site" evidence="5">
    <location>
        <position position="144"/>
    </location>
    <ligand>
        <name>a divalent metal cation</name>
        <dbReference type="ChEBI" id="CHEBI:60240"/>
    </ligand>
</feature>
<accession>A0A939PS60</accession>
<dbReference type="EC" id="3.1.3.5" evidence="5"/>